<proteinExistence type="predicted"/>
<feature type="domain" description="Zn(2)-C6 fungal-type" evidence="5">
    <location>
        <begin position="6"/>
        <end position="36"/>
    </location>
</feature>
<evidence type="ECO:0000256" key="1">
    <source>
        <dbReference type="ARBA" id="ARBA00023015"/>
    </source>
</evidence>
<dbReference type="CDD" id="cd00067">
    <property type="entry name" value="GAL4"/>
    <property type="match status" value="1"/>
</dbReference>
<dbReference type="InterPro" id="IPR021858">
    <property type="entry name" value="Fun_TF"/>
</dbReference>
<evidence type="ECO:0000256" key="4">
    <source>
        <dbReference type="ARBA" id="ARBA00023242"/>
    </source>
</evidence>
<dbReference type="SMART" id="SM00066">
    <property type="entry name" value="GAL4"/>
    <property type="match status" value="1"/>
</dbReference>
<dbReference type="Pfam" id="PF00172">
    <property type="entry name" value="Zn_clus"/>
    <property type="match status" value="1"/>
</dbReference>
<evidence type="ECO:0000313" key="6">
    <source>
        <dbReference type="EMBL" id="KAH7129278.1"/>
    </source>
</evidence>
<dbReference type="Pfam" id="PF11951">
    <property type="entry name" value="Fungal_trans_2"/>
    <property type="match status" value="1"/>
</dbReference>
<dbReference type="GO" id="GO:0008270">
    <property type="term" value="F:zinc ion binding"/>
    <property type="evidence" value="ECO:0007669"/>
    <property type="project" value="InterPro"/>
</dbReference>
<name>A0A9P9E1Q6_9HYPO</name>
<evidence type="ECO:0000259" key="5">
    <source>
        <dbReference type="PROSITE" id="PS50048"/>
    </source>
</evidence>
<dbReference type="PROSITE" id="PS50048">
    <property type="entry name" value="ZN2_CY6_FUNGAL_2"/>
    <property type="match status" value="1"/>
</dbReference>
<organism evidence="6 7">
    <name type="scientific">Dactylonectria macrodidyma</name>
    <dbReference type="NCBI Taxonomy" id="307937"/>
    <lineage>
        <taxon>Eukaryota</taxon>
        <taxon>Fungi</taxon>
        <taxon>Dikarya</taxon>
        <taxon>Ascomycota</taxon>
        <taxon>Pezizomycotina</taxon>
        <taxon>Sordariomycetes</taxon>
        <taxon>Hypocreomycetidae</taxon>
        <taxon>Hypocreales</taxon>
        <taxon>Nectriaceae</taxon>
        <taxon>Dactylonectria</taxon>
    </lineage>
</organism>
<dbReference type="AlphaFoldDB" id="A0A9P9E1Q6"/>
<gene>
    <name evidence="6" type="ORF">EDB81DRAFT_140426</name>
</gene>
<dbReference type="InterPro" id="IPR001138">
    <property type="entry name" value="Zn2Cys6_DnaBD"/>
</dbReference>
<dbReference type="SUPFAM" id="SSF57701">
    <property type="entry name" value="Zn2/Cys6 DNA-binding domain"/>
    <property type="match status" value="1"/>
</dbReference>
<dbReference type="GO" id="GO:0000981">
    <property type="term" value="F:DNA-binding transcription factor activity, RNA polymerase II-specific"/>
    <property type="evidence" value="ECO:0007669"/>
    <property type="project" value="InterPro"/>
</dbReference>
<dbReference type="GO" id="GO:0003677">
    <property type="term" value="F:DNA binding"/>
    <property type="evidence" value="ECO:0007669"/>
    <property type="project" value="UniProtKB-KW"/>
</dbReference>
<reference evidence="6" key="1">
    <citation type="journal article" date="2021" name="Nat. Commun.">
        <title>Genetic determinants of endophytism in the Arabidopsis root mycobiome.</title>
        <authorList>
            <person name="Mesny F."/>
            <person name="Miyauchi S."/>
            <person name="Thiergart T."/>
            <person name="Pickel B."/>
            <person name="Atanasova L."/>
            <person name="Karlsson M."/>
            <person name="Huettel B."/>
            <person name="Barry K.W."/>
            <person name="Haridas S."/>
            <person name="Chen C."/>
            <person name="Bauer D."/>
            <person name="Andreopoulos W."/>
            <person name="Pangilinan J."/>
            <person name="LaButti K."/>
            <person name="Riley R."/>
            <person name="Lipzen A."/>
            <person name="Clum A."/>
            <person name="Drula E."/>
            <person name="Henrissat B."/>
            <person name="Kohler A."/>
            <person name="Grigoriev I.V."/>
            <person name="Martin F.M."/>
            <person name="Hacquard S."/>
        </authorList>
    </citation>
    <scope>NUCLEOTIDE SEQUENCE</scope>
    <source>
        <strain evidence="6">MPI-CAGE-AT-0147</strain>
    </source>
</reference>
<evidence type="ECO:0000256" key="2">
    <source>
        <dbReference type="ARBA" id="ARBA00023125"/>
    </source>
</evidence>
<accession>A0A9P9E1Q6</accession>
<protein>
    <submittedName>
        <fullName evidence="6">Arginine metabolism regulation protein II</fullName>
    </submittedName>
</protein>
<dbReference type="PANTHER" id="PTHR31069:SF32">
    <property type="entry name" value="ARGININE METABOLISM REGULATION PROTEIN II"/>
    <property type="match status" value="1"/>
</dbReference>
<evidence type="ECO:0000256" key="3">
    <source>
        <dbReference type="ARBA" id="ARBA00023163"/>
    </source>
</evidence>
<keyword evidence="1" id="KW-0805">Transcription regulation</keyword>
<dbReference type="InterPro" id="IPR036864">
    <property type="entry name" value="Zn2-C6_fun-type_DNA-bd_sf"/>
</dbReference>
<evidence type="ECO:0000313" key="7">
    <source>
        <dbReference type="Proteomes" id="UP000738349"/>
    </source>
</evidence>
<dbReference type="PANTHER" id="PTHR31069">
    <property type="entry name" value="OLEATE-ACTIVATED TRANSCRIPTION FACTOR 1-RELATED"/>
    <property type="match status" value="1"/>
</dbReference>
<keyword evidence="2" id="KW-0238">DNA-binding</keyword>
<keyword evidence="4" id="KW-0539">Nucleus</keyword>
<dbReference type="OrthoDB" id="5089701at2759"/>
<dbReference type="Gene3D" id="4.10.240.10">
    <property type="entry name" value="Zn(2)-C6 fungal-type DNA-binding domain"/>
    <property type="match status" value="1"/>
</dbReference>
<dbReference type="Proteomes" id="UP000738349">
    <property type="component" value="Unassembled WGS sequence"/>
</dbReference>
<dbReference type="InterPro" id="IPR050675">
    <property type="entry name" value="OAF3"/>
</dbReference>
<keyword evidence="7" id="KW-1185">Reference proteome</keyword>
<dbReference type="EMBL" id="JAGMUV010000018">
    <property type="protein sequence ID" value="KAH7129278.1"/>
    <property type="molecule type" value="Genomic_DNA"/>
</dbReference>
<sequence length="722" mass="81150">MLRDSACMSCRSRKVRCDRLFPRCSTCCKLDRECVAPTRSPEITWLSPDTVGKGLWMQDEHQQYEHQQRQHGAKSLPLLSDGERAQHIATILSAIQKVPIETVLTDLDIRARDFEVGDATTLGPFSVFRVPDATGFDDQGIITIESQYPDNPSTNLMLDAFPMNDAPDRLPILEELPQHLSLPDQQLLGPNLDTVEDEDLCTHLLDDRSVFEDILAPLDDFSFIVPPGMPITYSFNVDDLDFPTIRLLLDRYQHGLVPYLSPARIHSKSPWEVLHIPKVYETLGEFMVTGDAGNSKVSLFFAVLGASAFHLDIISPSSDEGSLPWRIIGDRYRIQAKSRLKTCLQSLSSGKKQEDYDDVLMALLSMVTLCVVSGDMEETYAYLRDIEHLIALYGVNEIRKSPGVRMLHSTFLYLRTLQASVGIFGSQTQATAVTGHLKGLDNVETVENIFVLSDQNANLWSSLLPADGNFDVSAILTTTAAPPCHICGKNKSIFERIYSLPEPLFQLISRVTTLAQSMEVLRRSQWASADPDHDFLSTDASQLETDICDWQNDISNPDGESSLPICSTCRSQEESDSGHETTNSRSRVSLLYHFREAMHAALLIYFYRCVRNVDTHILQQFVDKTFDHLTRYGEYKRKSNDPSSNLCWPGFIAGCEASNRDTREKISAWFSSETALTGIRMFEVAGQAVKQVWEARDLAKNRNLPWSKILMESSTLNQLVLS</sequence>
<comment type="caution">
    <text evidence="6">The sequence shown here is derived from an EMBL/GenBank/DDBJ whole genome shotgun (WGS) entry which is preliminary data.</text>
</comment>
<keyword evidence="3" id="KW-0804">Transcription</keyword>
<dbReference type="PROSITE" id="PS00463">
    <property type="entry name" value="ZN2_CY6_FUNGAL_1"/>
    <property type="match status" value="1"/>
</dbReference>